<protein>
    <submittedName>
        <fullName evidence="2">Uncharacterized protein</fullName>
    </submittedName>
</protein>
<evidence type="ECO:0000313" key="2">
    <source>
        <dbReference type="EMBL" id="AEF99480.1"/>
    </source>
</evidence>
<sequence>MEPVTINDFKQFIEEIFPIVDFLLLSVGFAGFFFGVVVGAWLKREQVL</sequence>
<reference evidence="2 3" key="1">
    <citation type="journal article" date="2011" name="J. Bacteriol.">
        <title>Complete Genome Sequence of the Aerobic Marine Methanotroph Methylomonas methanica MC09.</title>
        <authorList>
            <person name="Boden R."/>
            <person name="Cunliffe M."/>
            <person name="Scanlan J."/>
            <person name="Moussard H."/>
            <person name="Kits K.D."/>
            <person name="Klotz M.G."/>
            <person name="Jetten M.S."/>
            <person name="Vuilleumier S."/>
            <person name="Han J."/>
            <person name="Peters L."/>
            <person name="Mikhailova N."/>
            <person name="Teshima H."/>
            <person name="Tapia R."/>
            <person name="Kyrpides N."/>
            <person name="Ivanova N."/>
            <person name="Pagani I."/>
            <person name="Cheng J.F."/>
            <person name="Goodwin L."/>
            <person name="Han C."/>
            <person name="Hauser L."/>
            <person name="Land M.L."/>
            <person name="Lapidus A."/>
            <person name="Lucas S."/>
            <person name="Pitluck S."/>
            <person name="Woyke T."/>
            <person name="Stein L."/>
            <person name="Murrell J.C."/>
        </authorList>
    </citation>
    <scope>NUCLEOTIDE SEQUENCE [LARGE SCALE GENOMIC DNA]</scope>
    <source>
        <strain evidence="2 3">MC09</strain>
    </source>
</reference>
<reference evidence="3" key="3">
    <citation type="submission" date="2011-05" db="EMBL/GenBank/DDBJ databases">
        <title>Complete sequence of Methylomonas methanica MC09.</title>
        <authorList>
            <consortium name="US DOE Joint Genome Institute"/>
            <person name="Lucas S."/>
            <person name="Han J."/>
            <person name="Lapidus A."/>
            <person name="Cheng J.-F."/>
            <person name="Goodwin L."/>
            <person name="Pitluck S."/>
            <person name="Peters L."/>
            <person name="Mikhailova N."/>
            <person name="Teshima H."/>
            <person name="Han C."/>
            <person name="Tapia R."/>
            <person name="Land M."/>
            <person name="Hauser L."/>
            <person name="Kyrpides N."/>
            <person name="Ivanova N."/>
            <person name="Pagani I."/>
            <person name="Stein L."/>
            <person name="Woyke T."/>
        </authorList>
    </citation>
    <scope>NUCLEOTIDE SEQUENCE [LARGE SCALE GENOMIC DNA]</scope>
    <source>
        <strain evidence="3">MC09</strain>
    </source>
</reference>
<dbReference type="HOGENOM" id="CLU_3154742_0_0_6"/>
<dbReference type="KEGG" id="mmt:Metme_1044"/>
<dbReference type="AlphaFoldDB" id="F9ZV47"/>
<keyword evidence="3" id="KW-1185">Reference proteome</keyword>
<dbReference type="STRING" id="857087.Metme_1044"/>
<keyword evidence="1" id="KW-1133">Transmembrane helix</keyword>
<gene>
    <name evidence="2" type="ordered locus">Metme_1044</name>
</gene>
<accession>F9ZV47</accession>
<dbReference type="Proteomes" id="UP000008888">
    <property type="component" value="Chromosome"/>
</dbReference>
<organism evidence="2 3">
    <name type="scientific">Methylomonas methanica (strain DSM 25384 / MC09)</name>
    <dbReference type="NCBI Taxonomy" id="857087"/>
    <lineage>
        <taxon>Bacteria</taxon>
        <taxon>Pseudomonadati</taxon>
        <taxon>Pseudomonadota</taxon>
        <taxon>Gammaproteobacteria</taxon>
        <taxon>Methylococcales</taxon>
        <taxon>Methylococcaceae</taxon>
        <taxon>Methylomonas</taxon>
    </lineage>
</organism>
<evidence type="ECO:0000256" key="1">
    <source>
        <dbReference type="SAM" id="Phobius"/>
    </source>
</evidence>
<keyword evidence="1" id="KW-0472">Membrane</keyword>
<evidence type="ECO:0000313" key="3">
    <source>
        <dbReference type="Proteomes" id="UP000008888"/>
    </source>
</evidence>
<name>F9ZV47_METMM</name>
<reference key="2">
    <citation type="submission" date="2011-05" db="EMBL/GenBank/DDBJ databases">
        <title>Complete genome sequence of the aerobic marine methanotroph Methylomonas methanica MC09.</title>
        <authorList>
            <person name="Boden R."/>
            <person name="Cunliffe M."/>
            <person name="Scanlan J."/>
            <person name="Moussard H."/>
            <person name="Kits K.D."/>
            <person name="Klotz M."/>
            <person name="Jetten M."/>
            <person name="Vuilleumier S."/>
            <person name="Han J."/>
            <person name="Peters L."/>
            <person name="Mikhailova N."/>
            <person name="Teshima H."/>
            <person name="Tapia R."/>
            <person name="Kyrpides N."/>
            <person name="Ivanova N."/>
            <person name="Pagani I."/>
            <person name="Cheng J.-F."/>
            <person name="Goodwin L."/>
            <person name="Han C."/>
            <person name="Hauser L."/>
            <person name="Land M."/>
            <person name="Lapidus A."/>
            <person name="Lucas S."/>
            <person name="Pitluck S."/>
            <person name="Woyke T."/>
            <person name="Stein L.Y."/>
            <person name="Murrell C."/>
        </authorList>
    </citation>
    <scope>NUCLEOTIDE SEQUENCE</scope>
    <source>
        <strain>MC09</strain>
    </source>
</reference>
<dbReference type="RefSeq" id="WP_013817746.1">
    <property type="nucleotide sequence ID" value="NC_015572.1"/>
</dbReference>
<feature type="transmembrane region" description="Helical" evidence="1">
    <location>
        <begin position="22"/>
        <end position="42"/>
    </location>
</feature>
<proteinExistence type="predicted"/>
<dbReference type="EMBL" id="CP002738">
    <property type="protein sequence ID" value="AEF99480.1"/>
    <property type="molecule type" value="Genomic_DNA"/>
</dbReference>
<keyword evidence="1" id="KW-0812">Transmembrane</keyword>